<evidence type="ECO:0000313" key="7">
    <source>
        <dbReference type="EMBL" id="CAI4038022.1"/>
    </source>
</evidence>
<evidence type="ECO:0000256" key="3">
    <source>
        <dbReference type="ARBA" id="ARBA00022833"/>
    </source>
</evidence>
<keyword evidence="8" id="KW-1185">Reference proteome</keyword>
<dbReference type="GO" id="GO:0008270">
    <property type="term" value="F:zinc ion binding"/>
    <property type="evidence" value="ECO:0007669"/>
    <property type="project" value="UniProtKB-KW"/>
</dbReference>
<sequence>MSESDQAQGRGTNVSPNNTGNNGSSNDDRIPPDSNAASTQLNNSTEQTRNITVSIQYSYFTPERLAQLSNTSNNGNSENSNATSTNTIANGAGPSFGIGNGGHQPDGALVLSFRDVPASTPQDRLNSFISVAAQLAMERFNRLLNRPKGITKDEFGKLPVLKISDLPTSEGPLCSICYDEYEEENDISKTKREREFEDEGESEGIKKRKDNGGAPITQTTTGNSGSATDTNAEIAGQSSTPLTEQPLTPNDEETNPSYKHSPIKLPCGHIFGRECIYKWSRLENSCPLCRHKISENAGVQRAAEQDTDEVAANEAAFERIRRVLYDPTAGNNTSENANENSATSQNTPNSTTPTIGNASSGEQMLSRTGFFLMPQNGQSLHNSIRLQPNNSDRNILNEANSTAQNSPSNPGNSNNNQSPRWVPIPLTLFQFHSPNPNPSTSDSSVGPSTMNGANSSGTGNDTNDPQHNRLRAVLDHIFNIAQGGTSEPSETATTEGQTIQNQRTNDTTSFDATQGSPFLENISRLTGHFRNSSRGSNNESNDESNDESSNVNNNNIDRQGNGSANNNDRNNLFSSGVASYRNPNGDVTTVELPNNNSALPSADEDSSQNQDSSSSETTIHNNAPNDNNEQRSTQ</sequence>
<dbReference type="SUPFAM" id="SSF57850">
    <property type="entry name" value="RING/U-box"/>
    <property type="match status" value="1"/>
</dbReference>
<feature type="compositionally biased region" description="Low complexity" evidence="5">
    <location>
        <begin position="11"/>
        <end position="25"/>
    </location>
</feature>
<feature type="region of interest" description="Disordered" evidence="5">
    <location>
        <begin position="327"/>
        <end position="362"/>
    </location>
</feature>
<feature type="compositionally biased region" description="Low complexity" evidence="5">
    <location>
        <begin position="328"/>
        <end position="354"/>
    </location>
</feature>
<dbReference type="SMART" id="SM00184">
    <property type="entry name" value="RING"/>
    <property type="match status" value="1"/>
</dbReference>
<keyword evidence="1" id="KW-0479">Metal-binding</keyword>
<evidence type="ECO:0000256" key="5">
    <source>
        <dbReference type="SAM" id="MobiDB-lite"/>
    </source>
</evidence>
<dbReference type="Pfam" id="PF13639">
    <property type="entry name" value="zf-RING_2"/>
    <property type="match status" value="1"/>
</dbReference>
<feature type="compositionally biased region" description="Low complexity" evidence="5">
    <location>
        <begin position="404"/>
        <end position="419"/>
    </location>
</feature>
<dbReference type="Gene3D" id="3.30.40.10">
    <property type="entry name" value="Zinc/RING finger domain, C3HC4 (zinc finger)"/>
    <property type="match status" value="1"/>
</dbReference>
<keyword evidence="2 4" id="KW-0863">Zinc-finger</keyword>
<dbReference type="PROSITE" id="PS50089">
    <property type="entry name" value="ZF_RING_2"/>
    <property type="match status" value="1"/>
</dbReference>
<dbReference type="GO" id="GO:0005634">
    <property type="term" value="C:nucleus"/>
    <property type="evidence" value="ECO:0007669"/>
    <property type="project" value="TreeGrafter"/>
</dbReference>
<feature type="compositionally biased region" description="Polar residues" evidence="5">
    <location>
        <begin position="35"/>
        <end position="49"/>
    </location>
</feature>
<dbReference type="InterPro" id="IPR001841">
    <property type="entry name" value="Znf_RING"/>
</dbReference>
<proteinExistence type="predicted"/>
<dbReference type="AlphaFoldDB" id="A0AA35IXM1"/>
<feature type="compositionally biased region" description="Polar residues" evidence="5">
    <location>
        <begin position="1"/>
        <end position="10"/>
    </location>
</feature>
<dbReference type="PANTHER" id="PTHR45931:SF19">
    <property type="entry name" value="CHROMOSOME UNDETERMINED SCAFFOLD_3, WHOLE GENOME SHOTGUN SEQUENCE"/>
    <property type="match status" value="1"/>
</dbReference>
<feature type="compositionally biased region" description="Polar residues" evidence="5">
    <location>
        <begin position="216"/>
        <end position="248"/>
    </location>
</feature>
<feature type="region of interest" description="Disordered" evidence="5">
    <location>
        <begin position="400"/>
        <end position="467"/>
    </location>
</feature>
<evidence type="ECO:0000256" key="2">
    <source>
        <dbReference type="ARBA" id="ARBA00022771"/>
    </source>
</evidence>
<dbReference type="PANTHER" id="PTHR45931">
    <property type="entry name" value="SI:CH211-59O9.10"/>
    <property type="match status" value="1"/>
</dbReference>
<feature type="region of interest" description="Disordered" evidence="5">
    <location>
        <begin position="187"/>
        <end position="263"/>
    </location>
</feature>
<feature type="compositionally biased region" description="Low complexity" evidence="5">
    <location>
        <begin position="530"/>
        <end position="539"/>
    </location>
</feature>
<feature type="compositionally biased region" description="Polar residues" evidence="5">
    <location>
        <begin position="572"/>
        <end position="599"/>
    </location>
</feature>
<feature type="compositionally biased region" description="Low complexity" evidence="5">
    <location>
        <begin position="607"/>
        <end position="616"/>
    </location>
</feature>
<evidence type="ECO:0000259" key="6">
    <source>
        <dbReference type="PROSITE" id="PS50089"/>
    </source>
</evidence>
<dbReference type="InterPro" id="IPR013083">
    <property type="entry name" value="Znf_RING/FYVE/PHD"/>
</dbReference>
<evidence type="ECO:0000256" key="4">
    <source>
        <dbReference type="PROSITE-ProRule" id="PRU00175"/>
    </source>
</evidence>
<dbReference type="RefSeq" id="XP_056081137.1">
    <property type="nucleotide sequence ID" value="XM_056226908.1"/>
</dbReference>
<dbReference type="GO" id="GO:0061630">
    <property type="term" value="F:ubiquitin protein ligase activity"/>
    <property type="evidence" value="ECO:0007669"/>
    <property type="project" value="TreeGrafter"/>
</dbReference>
<dbReference type="InterPro" id="IPR051834">
    <property type="entry name" value="RING_finger_E3_ligase"/>
</dbReference>
<feature type="domain" description="RING-type" evidence="6">
    <location>
        <begin position="265"/>
        <end position="290"/>
    </location>
</feature>
<feature type="region of interest" description="Disordered" evidence="5">
    <location>
        <begin position="528"/>
        <end position="634"/>
    </location>
</feature>
<reference evidence="7" key="1">
    <citation type="submission" date="2022-10" db="EMBL/GenBank/DDBJ databases">
        <authorList>
            <person name="Byrne P K."/>
        </authorList>
    </citation>
    <scope>NUCLEOTIDE SEQUENCE</scope>
    <source>
        <strain evidence="7">IFO1815</strain>
    </source>
</reference>
<dbReference type="GeneID" id="80917233"/>
<dbReference type="EMBL" id="OX365760">
    <property type="protein sequence ID" value="CAI4038022.1"/>
    <property type="molecule type" value="Genomic_DNA"/>
</dbReference>
<organism evidence="7 8">
    <name type="scientific">Saccharomyces mikatae IFO 1815</name>
    <dbReference type="NCBI Taxonomy" id="226126"/>
    <lineage>
        <taxon>Eukaryota</taxon>
        <taxon>Fungi</taxon>
        <taxon>Dikarya</taxon>
        <taxon>Ascomycota</taxon>
        <taxon>Saccharomycotina</taxon>
        <taxon>Saccharomycetes</taxon>
        <taxon>Saccharomycetales</taxon>
        <taxon>Saccharomycetaceae</taxon>
        <taxon>Saccharomyces</taxon>
    </lineage>
</organism>
<evidence type="ECO:0000313" key="8">
    <source>
        <dbReference type="Proteomes" id="UP001161438"/>
    </source>
</evidence>
<protein>
    <recommendedName>
        <fullName evidence="6">RING-type domain-containing protein</fullName>
    </recommendedName>
</protein>
<feature type="region of interest" description="Disordered" evidence="5">
    <location>
        <begin position="483"/>
        <end position="516"/>
    </location>
</feature>
<dbReference type="GO" id="GO:0006511">
    <property type="term" value="P:ubiquitin-dependent protein catabolic process"/>
    <property type="evidence" value="ECO:0007669"/>
    <property type="project" value="TreeGrafter"/>
</dbReference>
<feature type="compositionally biased region" description="Low complexity" evidence="5">
    <location>
        <begin position="547"/>
        <end position="571"/>
    </location>
</feature>
<feature type="compositionally biased region" description="Polar residues" evidence="5">
    <location>
        <begin position="445"/>
        <end position="465"/>
    </location>
</feature>
<evidence type="ECO:0000256" key="1">
    <source>
        <dbReference type="ARBA" id="ARBA00022723"/>
    </source>
</evidence>
<accession>A0AA35IXM1</accession>
<name>A0AA35IXM1_SACMI</name>
<feature type="region of interest" description="Disordered" evidence="5">
    <location>
        <begin position="1"/>
        <end position="49"/>
    </location>
</feature>
<dbReference type="Proteomes" id="UP001161438">
    <property type="component" value="Chromosome 4"/>
</dbReference>
<feature type="region of interest" description="Disordered" evidence="5">
    <location>
        <begin position="68"/>
        <end position="88"/>
    </location>
</feature>
<keyword evidence="3" id="KW-0862">Zinc</keyword>
<gene>
    <name evidence="7" type="primary">SMKI04G3610</name>
    <name evidence="7" type="ORF">SMKI_04G3610</name>
</gene>
<feature type="compositionally biased region" description="Polar residues" evidence="5">
    <location>
        <begin position="617"/>
        <end position="634"/>
    </location>
</feature>
<feature type="compositionally biased region" description="Low complexity" evidence="5">
    <location>
        <begin position="69"/>
        <end position="88"/>
    </location>
</feature>